<evidence type="ECO:0000313" key="2">
    <source>
        <dbReference type="Proteomes" id="UP000547444"/>
    </source>
</evidence>
<dbReference type="AlphaFoldDB" id="A0A7X5ZGE5"/>
<keyword evidence="2" id="KW-1185">Reference proteome</keyword>
<dbReference type="RefSeq" id="WP_263987968.1">
    <property type="nucleotide sequence ID" value="NZ_JAANOW010000005.1"/>
</dbReference>
<name>A0A7X5ZGE5_9MYCO</name>
<sequence length="43" mass="4568">MPALVTLAHEACARALTDLSSTAPALDIAGMRHETRTSRLFAT</sequence>
<organism evidence="1 2">
    <name type="scientific">Mycolicibacterium fluoranthenivorans</name>
    <dbReference type="NCBI Taxonomy" id="258505"/>
    <lineage>
        <taxon>Bacteria</taxon>
        <taxon>Bacillati</taxon>
        <taxon>Actinomycetota</taxon>
        <taxon>Actinomycetes</taxon>
        <taxon>Mycobacteriales</taxon>
        <taxon>Mycobacteriaceae</taxon>
        <taxon>Mycolicibacterium</taxon>
    </lineage>
</organism>
<dbReference type="EMBL" id="JAANOW010000005">
    <property type="protein sequence ID" value="NIH99209.1"/>
    <property type="molecule type" value="Genomic_DNA"/>
</dbReference>
<reference evidence="1 2" key="1">
    <citation type="submission" date="2020-03" db="EMBL/GenBank/DDBJ databases">
        <title>Sequencing the genomes of 1000 actinobacteria strains.</title>
        <authorList>
            <person name="Klenk H.-P."/>
        </authorList>
    </citation>
    <scope>NUCLEOTIDE SEQUENCE [LARGE SCALE GENOMIC DNA]</scope>
    <source>
        <strain evidence="1 2">DSM 44556</strain>
    </source>
</reference>
<dbReference type="Proteomes" id="UP000547444">
    <property type="component" value="Unassembled WGS sequence"/>
</dbReference>
<gene>
    <name evidence="1" type="ORF">FHU31_006233</name>
</gene>
<accession>A0A7X5ZGE5</accession>
<protein>
    <submittedName>
        <fullName evidence="1">Urease accessory protein UreF</fullName>
    </submittedName>
</protein>
<evidence type="ECO:0000313" key="1">
    <source>
        <dbReference type="EMBL" id="NIH99209.1"/>
    </source>
</evidence>
<proteinExistence type="predicted"/>
<comment type="caution">
    <text evidence="1">The sequence shown here is derived from an EMBL/GenBank/DDBJ whole genome shotgun (WGS) entry which is preliminary data.</text>
</comment>